<accession>A0A5Q4VHW2</accession>
<dbReference type="SUPFAM" id="SSF52091">
    <property type="entry name" value="SpoIIaa-like"/>
    <property type="match status" value="1"/>
</dbReference>
<protein>
    <submittedName>
        <fullName evidence="3">STAS domain-containing protein</fullName>
    </submittedName>
</protein>
<evidence type="ECO:0000259" key="2">
    <source>
        <dbReference type="PROSITE" id="PS50801"/>
    </source>
</evidence>
<sequence length="291" mass="32928">MRNKSMDINYSAIGPEILDRIDMSTIADKIAEFADQTLASQRYLNENEIRDYTFELIDLFSSILKKGEISGSDPAYQTLGRLMMEVHGKIQMRGGSAEAFFRLIQFIQNLFLESLLAQVEPSEEIRQMLLYLIRFFNKLVMDTFRLYQLERKMAVEAQQNELMAVATPITEIWDGVLSLPVIGTLDSSRAMDLMEKLLQRIEEVRARVIILDLTGVSTIDTQVMHHLIQVIRASGLMGARAILTGIRPCIARSLANLNINMGDIQTKSTLSEGLKEAFRSLGFQVSRTQAE</sequence>
<reference evidence="3 4" key="1">
    <citation type="submission" date="2019-06" db="EMBL/GenBank/DDBJ databases">
        <title>Desulfobotulus mexicanus sp. nov., a novel sulfate-reducing bacterium isolated from the sediment of an alkaline crater lake in Mexico.</title>
        <authorList>
            <person name="Hirschler-Rea A."/>
        </authorList>
    </citation>
    <scope>NUCLEOTIDE SEQUENCE [LARGE SCALE GENOMIC DNA]</scope>
    <source>
        <strain evidence="3 4">PAR22N</strain>
    </source>
</reference>
<evidence type="ECO:0000256" key="1">
    <source>
        <dbReference type="ARBA" id="ARBA00022553"/>
    </source>
</evidence>
<dbReference type="Pfam" id="PF01740">
    <property type="entry name" value="STAS"/>
    <property type="match status" value="1"/>
</dbReference>
<gene>
    <name evidence="3" type="ORF">FIM25_02825</name>
</gene>
<dbReference type="AlphaFoldDB" id="A0A5Q4VHW2"/>
<evidence type="ECO:0000313" key="4">
    <source>
        <dbReference type="Proteomes" id="UP000321899"/>
    </source>
</evidence>
<dbReference type="InterPro" id="IPR002645">
    <property type="entry name" value="STAS_dom"/>
</dbReference>
<proteinExistence type="predicted"/>
<name>A0A5Q4VHW2_9BACT</name>
<dbReference type="PANTHER" id="PTHR33745">
    <property type="entry name" value="RSBT ANTAGONIST PROTEIN RSBS-RELATED"/>
    <property type="match status" value="1"/>
</dbReference>
<keyword evidence="4" id="KW-1185">Reference proteome</keyword>
<dbReference type="PROSITE" id="PS50801">
    <property type="entry name" value="STAS"/>
    <property type="match status" value="1"/>
</dbReference>
<dbReference type="PANTHER" id="PTHR33745:SF3">
    <property type="entry name" value="RSBT CO-ANTAGONIST PROTEIN RSBRC"/>
    <property type="match status" value="1"/>
</dbReference>
<dbReference type="OrthoDB" id="5488593at2"/>
<feature type="domain" description="STAS" evidence="2">
    <location>
        <begin position="166"/>
        <end position="277"/>
    </location>
</feature>
<organism evidence="3 4">
    <name type="scientific">Desulfobotulus mexicanus</name>
    <dbReference type="NCBI Taxonomy" id="2586642"/>
    <lineage>
        <taxon>Bacteria</taxon>
        <taxon>Pseudomonadati</taxon>
        <taxon>Thermodesulfobacteriota</taxon>
        <taxon>Desulfobacteria</taxon>
        <taxon>Desulfobacterales</taxon>
        <taxon>Desulfobacteraceae</taxon>
        <taxon>Desulfobotulus</taxon>
    </lineage>
</organism>
<dbReference type="InterPro" id="IPR051932">
    <property type="entry name" value="Bact_StressResp_Reg"/>
</dbReference>
<dbReference type="Proteomes" id="UP000321899">
    <property type="component" value="Unassembled WGS sequence"/>
</dbReference>
<dbReference type="Gene3D" id="3.30.750.24">
    <property type="entry name" value="STAS domain"/>
    <property type="match status" value="1"/>
</dbReference>
<dbReference type="CDD" id="cd07041">
    <property type="entry name" value="STAS_RsbR_RsbS_like"/>
    <property type="match status" value="1"/>
</dbReference>
<keyword evidence="1" id="KW-0597">Phosphoprotein</keyword>
<comment type="caution">
    <text evidence="3">The sequence shown here is derived from an EMBL/GenBank/DDBJ whole genome shotgun (WGS) entry which is preliminary data.</text>
</comment>
<dbReference type="EMBL" id="VDMB01000002">
    <property type="protein sequence ID" value="TYT75852.1"/>
    <property type="molecule type" value="Genomic_DNA"/>
</dbReference>
<evidence type="ECO:0000313" key="3">
    <source>
        <dbReference type="EMBL" id="TYT75852.1"/>
    </source>
</evidence>
<dbReference type="InterPro" id="IPR036513">
    <property type="entry name" value="STAS_dom_sf"/>
</dbReference>